<evidence type="ECO:0000313" key="2">
    <source>
        <dbReference type="EMBL" id="TNV75482.1"/>
    </source>
</evidence>
<sequence>MKAKNSAQASTASSSLLEVPLADPLYELEKKLSFNRRFYRNFFVLTCIAFGLSCLSIVLTMSFIGFYPALIHIPHFLFALYTNKDVTRPLSEQLTQKASLVCSFFSLIVFTMMVAVAVSASIYSAGHSICDTGDDCWLIVALVGVIPFSYFLYKLKIRKLGKDSQLLSRIEYQCGGTIKCINDDQ</sequence>
<reference evidence="2" key="1">
    <citation type="submission" date="2019-06" db="EMBL/GenBank/DDBJ databases">
        <authorList>
            <person name="Zheng W."/>
        </authorList>
    </citation>
    <scope>NUCLEOTIDE SEQUENCE</scope>
    <source>
        <strain evidence="2">QDHG01</strain>
    </source>
</reference>
<proteinExistence type="predicted"/>
<feature type="transmembrane region" description="Helical" evidence="1">
    <location>
        <begin position="104"/>
        <end position="125"/>
    </location>
</feature>
<comment type="caution">
    <text evidence="2">The sequence shown here is derived from an EMBL/GenBank/DDBJ whole genome shotgun (WGS) entry which is preliminary data.</text>
</comment>
<keyword evidence="3" id="KW-1185">Reference proteome</keyword>
<organism evidence="2 3">
    <name type="scientific">Halteria grandinella</name>
    <dbReference type="NCBI Taxonomy" id="5974"/>
    <lineage>
        <taxon>Eukaryota</taxon>
        <taxon>Sar</taxon>
        <taxon>Alveolata</taxon>
        <taxon>Ciliophora</taxon>
        <taxon>Intramacronucleata</taxon>
        <taxon>Spirotrichea</taxon>
        <taxon>Stichotrichia</taxon>
        <taxon>Sporadotrichida</taxon>
        <taxon>Halteriidae</taxon>
        <taxon>Halteria</taxon>
    </lineage>
</organism>
<protein>
    <submittedName>
        <fullName evidence="2">Uncharacterized protein</fullName>
    </submittedName>
</protein>
<dbReference type="Proteomes" id="UP000785679">
    <property type="component" value="Unassembled WGS sequence"/>
</dbReference>
<feature type="transmembrane region" description="Helical" evidence="1">
    <location>
        <begin position="38"/>
        <end position="59"/>
    </location>
</feature>
<keyword evidence="1" id="KW-1133">Transmembrane helix</keyword>
<keyword evidence="1" id="KW-0812">Transmembrane</keyword>
<accession>A0A8J8SYG2</accession>
<evidence type="ECO:0000313" key="3">
    <source>
        <dbReference type="Proteomes" id="UP000785679"/>
    </source>
</evidence>
<gene>
    <name evidence="2" type="ORF">FGO68_gene15076</name>
</gene>
<dbReference type="EMBL" id="RRYP01015474">
    <property type="protein sequence ID" value="TNV75482.1"/>
    <property type="molecule type" value="Genomic_DNA"/>
</dbReference>
<feature type="transmembrane region" description="Helical" evidence="1">
    <location>
        <begin position="137"/>
        <end position="153"/>
    </location>
</feature>
<dbReference type="AlphaFoldDB" id="A0A8J8SYG2"/>
<evidence type="ECO:0000256" key="1">
    <source>
        <dbReference type="SAM" id="Phobius"/>
    </source>
</evidence>
<feature type="transmembrane region" description="Helical" evidence="1">
    <location>
        <begin position="65"/>
        <end position="83"/>
    </location>
</feature>
<name>A0A8J8SYG2_HALGN</name>
<keyword evidence="1" id="KW-0472">Membrane</keyword>